<dbReference type="InterPro" id="IPR021124">
    <property type="entry name" value="CRISPR-assoc_prot_Cas5"/>
</dbReference>
<reference evidence="2 3" key="1">
    <citation type="submission" date="2019-04" db="EMBL/GenBank/DDBJ databases">
        <authorList>
            <person name="Schori C."/>
            <person name="Ahrens C."/>
        </authorList>
    </citation>
    <scope>NUCLEOTIDE SEQUENCE [LARGE SCALE GENOMIC DNA]</scope>
    <source>
        <strain evidence="2 3">DSM 2950</strain>
    </source>
</reference>
<dbReference type="GO" id="GO:0043571">
    <property type="term" value="P:maintenance of CRISPR repeat elements"/>
    <property type="evidence" value="ECO:0007669"/>
    <property type="project" value="InterPro"/>
</dbReference>
<evidence type="ECO:0000313" key="2">
    <source>
        <dbReference type="EMBL" id="QMW79751.1"/>
    </source>
</evidence>
<dbReference type="GO" id="GO:0051607">
    <property type="term" value="P:defense response to virus"/>
    <property type="evidence" value="ECO:0007669"/>
    <property type="project" value="UniProtKB-KW"/>
</dbReference>
<accession>A0A7G5MYQ8</accession>
<dbReference type="Gene3D" id="3.30.70.2660">
    <property type="match status" value="1"/>
</dbReference>
<dbReference type="InterPro" id="IPR013422">
    <property type="entry name" value="CRISPR-assoc_prot_Cas5_N"/>
</dbReference>
<dbReference type="NCBIfam" id="TIGR02593">
    <property type="entry name" value="CRISPR_cas5"/>
    <property type="match status" value="1"/>
</dbReference>
<dbReference type="AlphaFoldDB" id="A0A7G5MYQ8"/>
<keyword evidence="1" id="KW-0051">Antiviral defense</keyword>
<organism evidence="2 3">
    <name type="scientific">Blautia producta</name>
    <dbReference type="NCBI Taxonomy" id="33035"/>
    <lineage>
        <taxon>Bacteria</taxon>
        <taxon>Bacillati</taxon>
        <taxon>Bacillota</taxon>
        <taxon>Clostridia</taxon>
        <taxon>Lachnospirales</taxon>
        <taxon>Lachnospiraceae</taxon>
        <taxon>Blautia</taxon>
    </lineage>
</organism>
<dbReference type="EMBL" id="CP039126">
    <property type="protein sequence ID" value="QMW79751.1"/>
    <property type="molecule type" value="Genomic_DNA"/>
</dbReference>
<sequence>MVEKRYEWSFEISGPSALFSRPDSGSSVLSYPAPTRSAIIGMLGCVVFSRDAYFWPERVEICSPISYHKYIQNYNGPLRKSGGPFQLMLTVLENVDYKVYGCIKGFSPPTSAHNPMHQLQEVFMRRLANGVLYRMPSMGLKEFTPRYFGPVRSDTVVDRSINLEIPSMLDVMYDRQVDGKLKPQYLQNVQIREGVLCYAE</sequence>
<proteinExistence type="predicted"/>
<dbReference type="Pfam" id="PF09704">
    <property type="entry name" value="Cas_Cas5d"/>
    <property type="match status" value="1"/>
</dbReference>
<evidence type="ECO:0000256" key="1">
    <source>
        <dbReference type="ARBA" id="ARBA00023118"/>
    </source>
</evidence>
<protein>
    <submittedName>
        <fullName evidence="2">CRISPR-associated protein Cas5</fullName>
    </submittedName>
</protein>
<dbReference type="Proteomes" id="UP000515789">
    <property type="component" value="Chromosome"/>
</dbReference>
<evidence type="ECO:0000313" key="3">
    <source>
        <dbReference type="Proteomes" id="UP000515789"/>
    </source>
</evidence>
<gene>
    <name evidence="2" type="primary">cas5</name>
    <name evidence="2" type="ORF">E5259_20295</name>
</gene>
<name>A0A7G5MYQ8_9FIRM</name>